<name>A0AAD5PKH6_9CRUS</name>
<organism evidence="2 3">
    <name type="scientific">Daphnia sinensis</name>
    <dbReference type="NCBI Taxonomy" id="1820382"/>
    <lineage>
        <taxon>Eukaryota</taxon>
        <taxon>Metazoa</taxon>
        <taxon>Ecdysozoa</taxon>
        <taxon>Arthropoda</taxon>
        <taxon>Crustacea</taxon>
        <taxon>Branchiopoda</taxon>
        <taxon>Diplostraca</taxon>
        <taxon>Cladocera</taxon>
        <taxon>Anomopoda</taxon>
        <taxon>Daphniidae</taxon>
        <taxon>Daphnia</taxon>
        <taxon>Daphnia similis group</taxon>
    </lineage>
</organism>
<comment type="caution">
    <text evidence="2">The sequence shown here is derived from an EMBL/GenBank/DDBJ whole genome shotgun (WGS) entry which is preliminary data.</text>
</comment>
<accession>A0AAD5PKH6</accession>
<evidence type="ECO:0000313" key="2">
    <source>
        <dbReference type="EMBL" id="KAI9549227.1"/>
    </source>
</evidence>
<feature type="region of interest" description="Disordered" evidence="1">
    <location>
        <begin position="146"/>
        <end position="243"/>
    </location>
</feature>
<gene>
    <name evidence="2" type="ORF">GHT06_007322</name>
</gene>
<feature type="compositionally biased region" description="Basic and acidic residues" evidence="1">
    <location>
        <begin position="227"/>
        <end position="243"/>
    </location>
</feature>
<evidence type="ECO:0000256" key="1">
    <source>
        <dbReference type="SAM" id="MobiDB-lite"/>
    </source>
</evidence>
<proteinExistence type="predicted"/>
<evidence type="ECO:0000313" key="3">
    <source>
        <dbReference type="Proteomes" id="UP000820818"/>
    </source>
</evidence>
<protein>
    <submittedName>
        <fullName evidence="2">Uncharacterized protein</fullName>
    </submittedName>
</protein>
<dbReference type="Proteomes" id="UP000820818">
    <property type="component" value="Unassembled WGS sequence"/>
</dbReference>
<reference evidence="2" key="1">
    <citation type="submission" date="2022-05" db="EMBL/GenBank/DDBJ databases">
        <title>A multi-omics perspective on studying reproductive biology in Daphnia sinensis.</title>
        <authorList>
            <person name="Jia J."/>
        </authorList>
    </citation>
    <scope>NUCLEOTIDE SEQUENCE</scope>
    <source>
        <strain evidence="2">WSL</strain>
    </source>
</reference>
<feature type="compositionally biased region" description="Polar residues" evidence="1">
    <location>
        <begin position="146"/>
        <end position="160"/>
    </location>
</feature>
<keyword evidence="3" id="KW-1185">Reference proteome</keyword>
<dbReference type="AlphaFoldDB" id="A0AAD5PKH6"/>
<sequence length="277" mass="30838">MHLSAAFSSQRIGPRRVTQTCPVKLCTRTAPVQAMPRTMPSKPALGVMVCTASGLLTTKDLYNAPKPTHPAKSECAAQWPHIPPARPNHAATTIGLLCIGQHSESGVWRQSLQMGQQKSHHTHRLRRHKIQQWFFSLSHPLALSTMSSAGSASKPETQRNPKYGARNPYVNSHKRTRASRKTGFASPEKASKQKPETATSPERHSKKLRPSKMNVFRTHSHPPRQNAHHDLAQRHTKDTEDSHEPHVAACQELCPNRLVVCHLFFSTQIINPGDCVV</sequence>
<dbReference type="EMBL" id="WJBH02000343">
    <property type="protein sequence ID" value="KAI9549227.1"/>
    <property type="molecule type" value="Genomic_DNA"/>
</dbReference>